<proteinExistence type="predicted"/>
<evidence type="ECO:0000313" key="2">
    <source>
        <dbReference type="Proteomes" id="UP000012073"/>
    </source>
</evidence>
<dbReference type="KEGG" id="ccp:CHC_T00008229001"/>
<name>R7Q3M6_CHOCR</name>
<accession>R7Q3M6</accession>
<dbReference type="Gramene" id="CDF32619">
    <property type="protein sequence ID" value="CDF32619"/>
    <property type="gene ID" value="CHC_T00008229001"/>
</dbReference>
<dbReference type="Proteomes" id="UP000012073">
    <property type="component" value="Unassembled WGS sequence"/>
</dbReference>
<organism evidence="1 2">
    <name type="scientific">Chondrus crispus</name>
    <name type="common">Carrageen Irish moss</name>
    <name type="synonym">Polymorpha crispa</name>
    <dbReference type="NCBI Taxonomy" id="2769"/>
    <lineage>
        <taxon>Eukaryota</taxon>
        <taxon>Rhodophyta</taxon>
        <taxon>Florideophyceae</taxon>
        <taxon>Rhodymeniophycidae</taxon>
        <taxon>Gigartinales</taxon>
        <taxon>Gigartinaceae</taxon>
        <taxon>Chondrus</taxon>
    </lineage>
</organism>
<gene>
    <name evidence="1" type="ORF">CHC_T00008229001</name>
</gene>
<keyword evidence="2" id="KW-1185">Reference proteome</keyword>
<dbReference type="EMBL" id="HG001524">
    <property type="protein sequence ID" value="CDF32619.1"/>
    <property type="molecule type" value="Genomic_DNA"/>
</dbReference>
<reference evidence="2" key="1">
    <citation type="journal article" date="2013" name="Proc. Natl. Acad. Sci. U.S.A.">
        <title>Genome structure and metabolic features in the red seaweed Chondrus crispus shed light on evolution of the Archaeplastida.</title>
        <authorList>
            <person name="Collen J."/>
            <person name="Porcel B."/>
            <person name="Carre W."/>
            <person name="Ball S.G."/>
            <person name="Chaparro C."/>
            <person name="Tonon T."/>
            <person name="Barbeyron T."/>
            <person name="Michel G."/>
            <person name="Noel B."/>
            <person name="Valentin K."/>
            <person name="Elias M."/>
            <person name="Artiguenave F."/>
            <person name="Arun A."/>
            <person name="Aury J.M."/>
            <person name="Barbosa-Neto J.F."/>
            <person name="Bothwell J.H."/>
            <person name="Bouget F.Y."/>
            <person name="Brillet L."/>
            <person name="Cabello-Hurtado F."/>
            <person name="Capella-Gutierrez S."/>
            <person name="Charrier B."/>
            <person name="Cladiere L."/>
            <person name="Cock J.M."/>
            <person name="Coelho S.M."/>
            <person name="Colleoni C."/>
            <person name="Czjzek M."/>
            <person name="Da Silva C."/>
            <person name="Delage L."/>
            <person name="Denoeud F."/>
            <person name="Deschamps P."/>
            <person name="Dittami S.M."/>
            <person name="Gabaldon T."/>
            <person name="Gachon C.M."/>
            <person name="Groisillier A."/>
            <person name="Herve C."/>
            <person name="Jabbari K."/>
            <person name="Katinka M."/>
            <person name="Kloareg B."/>
            <person name="Kowalczyk N."/>
            <person name="Labadie K."/>
            <person name="Leblanc C."/>
            <person name="Lopez P.J."/>
            <person name="McLachlan D.H."/>
            <person name="Meslet-Cladiere L."/>
            <person name="Moustafa A."/>
            <person name="Nehr Z."/>
            <person name="Nyvall Collen P."/>
            <person name="Panaud O."/>
            <person name="Partensky F."/>
            <person name="Poulain J."/>
            <person name="Rensing S.A."/>
            <person name="Rousvoal S."/>
            <person name="Samson G."/>
            <person name="Symeonidi A."/>
            <person name="Weissenbach J."/>
            <person name="Zambounis A."/>
            <person name="Wincker P."/>
            <person name="Boyen C."/>
        </authorList>
    </citation>
    <scope>NUCLEOTIDE SEQUENCE [LARGE SCALE GENOMIC DNA]</scope>
    <source>
        <strain evidence="2">cv. Stackhouse</strain>
    </source>
</reference>
<protein>
    <submittedName>
        <fullName evidence="1">Uncharacterized protein</fullName>
    </submittedName>
</protein>
<sequence length="120" mass="13776">MFQAAQRYALSGVQEQTLQAMIRTISVVDDGFDLFQMRKASYRETTSAFCRKCIEFDTQLREGTGVVQLCREQCTMRVADLERLVGGGSVELVGRYSVPERWGDILMCIVLYLRQQEEFC</sequence>
<dbReference type="AlphaFoldDB" id="R7Q3M6"/>
<dbReference type="RefSeq" id="XP_005712390.1">
    <property type="nucleotide sequence ID" value="XM_005712333.1"/>
</dbReference>
<dbReference type="GeneID" id="17320105"/>
<evidence type="ECO:0000313" key="1">
    <source>
        <dbReference type="EMBL" id="CDF32619.1"/>
    </source>
</evidence>